<protein>
    <recommendedName>
        <fullName evidence="4">DUF3128 domain-containing protein</fullName>
    </recommendedName>
</protein>
<feature type="compositionally biased region" description="Low complexity" evidence="1">
    <location>
        <begin position="1"/>
        <end position="22"/>
    </location>
</feature>
<dbReference type="PANTHER" id="PTHR28052">
    <property type="entry name" value="UPF0545 PROTEIN C22ORF39"/>
    <property type="match status" value="1"/>
</dbReference>
<reference evidence="2" key="1">
    <citation type="journal article" date="2020" name="Stud. Mycol.">
        <title>101 Dothideomycetes genomes: a test case for predicting lifestyles and emergence of pathogens.</title>
        <authorList>
            <person name="Haridas S."/>
            <person name="Albert R."/>
            <person name="Binder M."/>
            <person name="Bloem J."/>
            <person name="Labutti K."/>
            <person name="Salamov A."/>
            <person name="Andreopoulos B."/>
            <person name="Baker S."/>
            <person name="Barry K."/>
            <person name="Bills G."/>
            <person name="Bluhm B."/>
            <person name="Cannon C."/>
            <person name="Castanera R."/>
            <person name="Culley D."/>
            <person name="Daum C."/>
            <person name="Ezra D."/>
            <person name="Gonzalez J."/>
            <person name="Henrissat B."/>
            <person name="Kuo A."/>
            <person name="Liang C."/>
            <person name="Lipzen A."/>
            <person name="Lutzoni F."/>
            <person name="Magnuson J."/>
            <person name="Mondo S."/>
            <person name="Nolan M."/>
            <person name="Ohm R."/>
            <person name="Pangilinan J."/>
            <person name="Park H.-J."/>
            <person name="Ramirez L."/>
            <person name="Alfaro M."/>
            <person name="Sun H."/>
            <person name="Tritt A."/>
            <person name="Yoshinaga Y."/>
            <person name="Zwiers L.-H."/>
            <person name="Turgeon B."/>
            <person name="Goodwin S."/>
            <person name="Spatafora J."/>
            <person name="Crous P."/>
            <person name="Grigoriev I."/>
        </authorList>
    </citation>
    <scope>NUCLEOTIDE SEQUENCE</scope>
    <source>
        <strain evidence="2">CBS 122681</strain>
    </source>
</reference>
<evidence type="ECO:0000313" key="2">
    <source>
        <dbReference type="EMBL" id="KAF2654928.1"/>
    </source>
</evidence>
<dbReference type="EMBL" id="MU004356">
    <property type="protein sequence ID" value="KAF2654928.1"/>
    <property type="molecule type" value="Genomic_DNA"/>
</dbReference>
<dbReference type="InterPro" id="IPR021475">
    <property type="entry name" value="Pants/Emi1-like"/>
</dbReference>
<keyword evidence="3" id="KW-1185">Reference proteome</keyword>
<sequence>MGWWWSSSPDSSQSQPSSSTTTLPPPIPSHSPSQTQPQPPPSTQPDADADFYAAHPQLSPPPTTASTSTSPSTPPSSSDPDFDPSYPTTMSCRAAFDSAFYCSSLGGHFNDIYRYGQMRACSEQWADWRFCMRIKTRSARDKGLLIQERYKEKEEKVRGSANSEDVWKRLGSEERERALGAFRPGWTPAEGEGL</sequence>
<organism evidence="2 3">
    <name type="scientific">Lophiostoma macrostomum CBS 122681</name>
    <dbReference type="NCBI Taxonomy" id="1314788"/>
    <lineage>
        <taxon>Eukaryota</taxon>
        <taxon>Fungi</taxon>
        <taxon>Dikarya</taxon>
        <taxon>Ascomycota</taxon>
        <taxon>Pezizomycotina</taxon>
        <taxon>Dothideomycetes</taxon>
        <taxon>Pleosporomycetidae</taxon>
        <taxon>Pleosporales</taxon>
        <taxon>Lophiostomataceae</taxon>
        <taxon>Lophiostoma</taxon>
    </lineage>
</organism>
<name>A0A6A6T7T7_9PLEO</name>
<gene>
    <name evidence="2" type="ORF">K491DRAFT_704917</name>
</gene>
<feature type="region of interest" description="Disordered" evidence="1">
    <location>
        <begin position="1"/>
        <end position="85"/>
    </location>
</feature>
<dbReference type="Proteomes" id="UP000799324">
    <property type="component" value="Unassembled WGS sequence"/>
</dbReference>
<evidence type="ECO:0000256" key="1">
    <source>
        <dbReference type="SAM" id="MobiDB-lite"/>
    </source>
</evidence>
<feature type="compositionally biased region" description="Low complexity" evidence="1">
    <location>
        <begin position="64"/>
        <end position="85"/>
    </location>
</feature>
<dbReference type="AlphaFoldDB" id="A0A6A6T7T7"/>
<proteinExistence type="predicted"/>
<accession>A0A6A6T7T7</accession>
<dbReference type="Pfam" id="PF11326">
    <property type="entry name" value="PANTS-like"/>
    <property type="match status" value="1"/>
</dbReference>
<dbReference type="OrthoDB" id="2017405at2759"/>
<dbReference type="PANTHER" id="PTHR28052:SF1">
    <property type="entry name" value="UPF0545 PROTEIN C22ORF39"/>
    <property type="match status" value="1"/>
</dbReference>
<evidence type="ECO:0000313" key="3">
    <source>
        <dbReference type="Proteomes" id="UP000799324"/>
    </source>
</evidence>
<evidence type="ECO:0008006" key="4">
    <source>
        <dbReference type="Google" id="ProtNLM"/>
    </source>
</evidence>